<feature type="compositionally biased region" description="Low complexity" evidence="2">
    <location>
        <begin position="705"/>
        <end position="714"/>
    </location>
</feature>
<proteinExistence type="predicted"/>
<feature type="coiled-coil region" evidence="1">
    <location>
        <begin position="232"/>
        <end position="259"/>
    </location>
</feature>
<keyword evidence="4" id="KW-1185">Reference proteome</keyword>
<evidence type="ECO:0000256" key="1">
    <source>
        <dbReference type="SAM" id="Coils"/>
    </source>
</evidence>
<organism evidence="3 4">
    <name type="scientific">Komagataella pastoris</name>
    <name type="common">Yeast</name>
    <name type="synonym">Pichia pastoris</name>
    <dbReference type="NCBI Taxonomy" id="4922"/>
    <lineage>
        <taxon>Eukaryota</taxon>
        <taxon>Fungi</taxon>
        <taxon>Dikarya</taxon>
        <taxon>Ascomycota</taxon>
        <taxon>Saccharomycotina</taxon>
        <taxon>Pichiomycetes</taxon>
        <taxon>Pichiales</taxon>
        <taxon>Pichiaceae</taxon>
        <taxon>Komagataella</taxon>
    </lineage>
</organism>
<dbReference type="Proteomes" id="UP000094565">
    <property type="component" value="Chromosome 1"/>
</dbReference>
<keyword evidence="1" id="KW-0175">Coiled coil</keyword>
<feature type="compositionally biased region" description="Basic residues" evidence="2">
    <location>
        <begin position="722"/>
        <end position="735"/>
    </location>
</feature>
<feature type="compositionally biased region" description="Low complexity" evidence="2">
    <location>
        <begin position="687"/>
        <end position="698"/>
    </location>
</feature>
<feature type="region of interest" description="Disordered" evidence="2">
    <location>
        <begin position="684"/>
        <end position="751"/>
    </location>
</feature>
<evidence type="ECO:0000313" key="3">
    <source>
        <dbReference type="EMBL" id="ANZ74846.1"/>
    </source>
</evidence>
<name>A0A1B2JA17_PICPA</name>
<feature type="coiled-coil region" evidence="1">
    <location>
        <begin position="373"/>
        <end position="523"/>
    </location>
</feature>
<reference evidence="3 4" key="1">
    <citation type="submission" date="2016-02" db="EMBL/GenBank/DDBJ databases">
        <title>Comparative genomic and transcriptomic foundation for Pichia pastoris.</title>
        <authorList>
            <person name="Love K.R."/>
            <person name="Shah K.A."/>
            <person name="Whittaker C.A."/>
            <person name="Wu J."/>
            <person name="Bartlett M.C."/>
            <person name="Ma D."/>
            <person name="Leeson R.L."/>
            <person name="Priest M."/>
            <person name="Young S.K."/>
            <person name="Love J.C."/>
        </authorList>
    </citation>
    <scope>NUCLEOTIDE SEQUENCE [LARGE SCALE GENOMIC DNA]</scope>
    <source>
        <strain evidence="3 4">ATCC 28485</strain>
    </source>
</reference>
<feature type="coiled-coil region" evidence="1">
    <location>
        <begin position="98"/>
        <end position="125"/>
    </location>
</feature>
<accession>A0A1B2JA17</accession>
<dbReference type="OrthoDB" id="10307088at2759"/>
<sequence>MVLSSSSSTSSDTYRASEHIVLTDYFKDINASLDATSIETLDPFKDKPIEPYPPPILKVGTKDGGAESLPETLKRSNVLEGKSLRRHVTFDGVNQVVQIDAENELEKENERNEVESNEIKEIKGESEFKSKDQIEIERILDVSIKNQLACNTSQESGFSSECKSQSVPLDLFSDQLRKILFYLDPEDADHSQEVLQEKNTKEFLHLLESKAVKASEKIRQLLLDNDGTNGKVRQILEKLETKEEEVSQKESMIKSMKLRHERELYEIRRSFDAANNDFKEKLDKQHSQSSTEKQLIQRYSSFVDGVRNLHPSFNTGGQSLDELLTEITNVFTTATQSQSFAHDELTIKDSKLEKLSLTKCELETQIELHKKNILSLSLQLQERQGQLEDLQRANVSNSHGMELLNEKLKFTQNLHHDLEIEYGSLQEEKFKISEQNIKLLSQQATLKEEVERLRSSKALISSELQSYQEEIIQTEGRYKQRISVLEADNHRSNSEKKELRKLNAELEEKYRNELKQKDALIDVQKSQISKMMKKVDQFRSKLNERKQIHDDDILGQGSIVRDKFRKIAIRNGTYGKFLKSAYDDICDRLFAQLTRMISSEDIESITPTWEKLKNYSPFDKNDEIDESFVLEQQKRASEIEQFVESSLSGLIDRLFEYHKKTTYQRGKIEKLSTTVSELTIRGINPRTMSTSGQGSTSGAHARTGSSVVASSMSSTLLEKKVSPKKHNRPKSRRQGSSRYETLSSIPKGKDIDDAYNNQANLTKNIGACL</sequence>
<evidence type="ECO:0000313" key="4">
    <source>
        <dbReference type="Proteomes" id="UP000094565"/>
    </source>
</evidence>
<gene>
    <name evidence="3" type="ORF">ATY40_BA7500891</name>
</gene>
<evidence type="ECO:0000256" key="2">
    <source>
        <dbReference type="SAM" id="MobiDB-lite"/>
    </source>
</evidence>
<dbReference type="AlphaFoldDB" id="A0A1B2JA17"/>
<dbReference type="EMBL" id="CP014584">
    <property type="protein sequence ID" value="ANZ74846.1"/>
    <property type="molecule type" value="Genomic_DNA"/>
</dbReference>
<protein>
    <submittedName>
        <fullName evidence="3">BA75_00891T0</fullName>
    </submittedName>
</protein>